<feature type="compositionally biased region" description="Low complexity" evidence="13">
    <location>
        <begin position="10"/>
        <end position="20"/>
    </location>
</feature>
<dbReference type="Gene3D" id="3.40.50.10190">
    <property type="entry name" value="BRCT domain"/>
    <property type="match status" value="1"/>
</dbReference>
<accession>A0A6J7GXV1</accession>
<evidence type="ECO:0000256" key="1">
    <source>
        <dbReference type="ARBA" id="ARBA00001946"/>
    </source>
</evidence>
<comment type="function">
    <text evidence="2">DNA ligase that catalyzes the formation of phosphodiester linkages between 5'-phosphoryl and 3'-hydroxyl groups in double-stranded DNA using NAD as a coenzyme and as the energy source for the reaction. It is essential for DNA replication and repair of damaged DNA.</text>
</comment>
<dbReference type="EMBL" id="CAFBMK010000065">
    <property type="protein sequence ID" value="CAB4912592.1"/>
    <property type="molecule type" value="Genomic_DNA"/>
</dbReference>
<dbReference type="Pfam" id="PF00533">
    <property type="entry name" value="BRCT"/>
    <property type="match status" value="1"/>
</dbReference>
<protein>
    <recommendedName>
        <fullName evidence="3">DNA ligase (NAD(+))</fullName>
        <ecNumber evidence="3">6.5.1.2</ecNumber>
    </recommendedName>
</protein>
<dbReference type="SUPFAM" id="SSF47781">
    <property type="entry name" value="RuvA domain 2-like"/>
    <property type="match status" value="1"/>
</dbReference>
<dbReference type="SMART" id="SM00278">
    <property type="entry name" value="HhH1"/>
    <property type="match status" value="3"/>
</dbReference>
<dbReference type="HAMAP" id="MF_01588">
    <property type="entry name" value="DNA_ligase_A"/>
    <property type="match status" value="1"/>
</dbReference>
<dbReference type="InterPro" id="IPR010994">
    <property type="entry name" value="RuvA_2-like"/>
</dbReference>
<keyword evidence="11" id="KW-0234">DNA repair</keyword>
<feature type="region of interest" description="Disordered" evidence="13">
    <location>
        <begin position="1"/>
        <end position="21"/>
    </location>
</feature>
<keyword evidence="4" id="KW-0436">Ligase</keyword>
<dbReference type="PROSITE" id="PS50172">
    <property type="entry name" value="BRCT"/>
    <property type="match status" value="1"/>
</dbReference>
<dbReference type="InterPro" id="IPR003583">
    <property type="entry name" value="Hlx-hairpin-Hlx_DNA-bd_motif"/>
</dbReference>
<dbReference type="GO" id="GO:0006281">
    <property type="term" value="P:DNA repair"/>
    <property type="evidence" value="ECO:0007669"/>
    <property type="project" value="UniProtKB-KW"/>
</dbReference>
<dbReference type="InterPro" id="IPR036420">
    <property type="entry name" value="BRCT_dom_sf"/>
</dbReference>
<keyword evidence="7" id="KW-0227">DNA damage</keyword>
<feature type="compositionally biased region" description="Acidic residues" evidence="13">
    <location>
        <begin position="722"/>
        <end position="732"/>
    </location>
</feature>
<dbReference type="GO" id="GO:0005829">
    <property type="term" value="C:cytosol"/>
    <property type="evidence" value="ECO:0007669"/>
    <property type="project" value="TreeGrafter"/>
</dbReference>
<dbReference type="InterPro" id="IPR001357">
    <property type="entry name" value="BRCT_dom"/>
</dbReference>
<evidence type="ECO:0000256" key="7">
    <source>
        <dbReference type="ARBA" id="ARBA00022763"/>
    </source>
</evidence>
<dbReference type="InterPro" id="IPR041663">
    <property type="entry name" value="DisA/LigA_HHH"/>
</dbReference>
<evidence type="ECO:0000256" key="10">
    <source>
        <dbReference type="ARBA" id="ARBA00023027"/>
    </source>
</evidence>
<dbReference type="SMART" id="SM00292">
    <property type="entry name" value="BRCT"/>
    <property type="match status" value="1"/>
</dbReference>
<dbReference type="Gene3D" id="1.10.150.20">
    <property type="entry name" value="5' to 3' exonuclease, C-terminal subdomain"/>
    <property type="match status" value="2"/>
</dbReference>
<dbReference type="CDD" id="cd17748">
    <property type="entry name" value="BRCT_DNA_ligase_like"/>
    <property type="match status" value="1"/>
</dbReference>
<dbReference type="Pfam" id="PF03120">
    <property type="entry name" value="OB_DNA_ligase"/>
    <property type="match status" value="1"/>
</dbReference>
<dbReference type="Pfam" id="PF01653">
    <property type="entry name" value="DNA_ligase_aden"/>
    <property type="match status" value="2"/>
</dbReference>
<evidence type="ECO:0000256" key="2">
    <source>
        <dbReference type="ARBA" id="ARBA00004067"/>
    </source>
</evidence>
<evidence type="ECO:0000256" key="6">
    <source>
        <dbReference type="ARBA" id="ARBA00022723"/>
    </source>
</evidence>
<dbReference type="InterPro" id="IPR018239">
    <property type="entry name" value="DNA_ligase_AS"/>
</dbReference>
<feature type="domain" description="BRCT" evidence="14">
    <location>
        <begin position="634"/>
        <end position="713"/>
    </location>
</feature>
<dbReference type="SUPFAM" id="SSF50249">
    <property type="entry name" value="Nucleic acid-binding proteins"/>
    <property type="match status" value="1"/>
</dbReference>
<dbReference type="PROSITE" id="PS01055">
    <property type="entry name" value="DNA_LIGASE_N1"/>
    <property type="match status" value="1"/>
</dbReference>
<feature type="region of interest" description="Disordered" evidence="13">
    <location>
        <begin position="426"/>
        <end position="461"/>
    </location>
</feature>
<dbReference type="Pfam" id="PF12826">
    <property type="entry name" value="HHH_2"/>
    <property type="match status" value="1"/>
</dbReference>
<organism evidence="15">
    <name type="scientific">freshwater metagenome</name>
    <dbReference type="NCBI Taxonomy" id="449393"/>
    <lineage>
        <taxon>unclassified sequences</taxon>
        <taxon>metagenomes</taxon>
        <taxon>ecological metagenomes</taxon>
    </lineage>
</organism>
<evidence type="ECO:0000256" key="9">
    <source>
        <dbReference type="ARBA" id="ARBA00022842"/>
    </source>
</evidence>
<dbReference type="GO" id="GO:0003911">
    <property type="term" value="F:DNA ligase (NAD+) activity"/>
    <property type="evidence" value="ECO:0007669"/>
    <property type="project" value="UniProtKB-EC"/>
</dbReference>
<feature type="region of interest" description="Disordered" evidence="13">
    <location>
        <begin position="712"/>
        <end position="750"/>
    </location>
</feature>
<dbReference type="InterPro" id="IPR012340">
    <property type="entry name" value="NA-bd_OB-fold"/>
</dbReference>
<evidence type="ECO:0000256" key="12">
    <source>
        <dbReference type="ARBA" id="ARBA00034005"/>
    </source>
</evidence>
<dbReference type="FunFam" id="1.10.150.20:FF:000007">
    <property type="entry name" value="DNA ligase"/>
    <property type="match status" value="1"/>
</dbReference>
<dbReference type="Gene3D" id="2.40.50.140">
    <property type="entry name" value="Nucleic acid-binding proteins"/>
    <property type="match status" value="1"/>
</dbReference>
<evidence type="ECO:0000256" key="13">
    <source>
        <dbReference type="SAM" id="MobiDB-lite"/>
    </source>
</evidence>
<keyword evidence="9" id="KW-0460">Magnesium</keyword>
<dbReference type="PANTHER" id="PTHR23389:SF9">
    <property type="entry name" value="DNA LIGASE"/>
    <property type="match status" value="1"/>
</dbReference>
<dbReference type="Gene3D" id="6.20.10.30">
    <property type="match status" value="1"/>
</dbReference>
<dbReference type="Gene3D" id="3.30.470.30">
    <property type="entry name" value="DNA ligase/mRNA capping enzyme"/>
    <property type="match status" value="1"/>
</dbReference>
<dbReference type="InterPro" id="IPR001679">
    <property type="entry name" value="DNA_ligase"/>
</dbReference>
<dbReference type="InterPro" id="IPR004150">
    <property type="entry name" value="NAD_DNA_ligase_OB"/>
</dbReference>
<keyword evidence="6" id="KW-0479">Metal-binding</keyword>
<evidence type="ECO:0000259" key="14">
    <source>
        <dbReference type="PROSITE" id="PS50172"/>
    </source>
</evidence>
<evidence type="ECO:0000313" key="15">
    <source>
        <dbReference type="EMBL" id="CAB4912592.1"/>
    </source>
</evidence>
<dbReference type="SUPFAM" id="SSF52113">
    <property type="entry name" value="BRCT domain"/>
    <property type="match status" value="1"/>
</dbReference>
<dbReference type="NCBIfam" id="NF005932">
    <property type="entry name" value="PRK07956.1"/>
    <property type="match status" value="1"/>
</dbReference>
<evidence type="ECO:0000256" key="5">
    <source>
        <dbReference type="ARBA" id="ARBA00022705"/>
    </source>
</evidence>
<dbReference type="GO" id="GO:0046872">
    <property type="term" value="F:metal ion binding"/>
    <property type="evidence" value="ECO:0007669"/>
    <property type="project" value="UniProtKB-KW"/>
</dbReference>
<keyword evidence="10" id="KW-0520">NAD</keyword>
<keyword evidence="5" id="KW-0235">DNA replication</keyword>
<dbReference type="PIRSF" id="PIRSF001604">
    <property type="entry name" value="LigA"/>
    <property type="match status" value="1"/>
</dbReference>
<dbReference type="GO" id="GO:0006260">
    <property type="term" value="P:DNA replication"/>
    <property type="evidence" value="ECO:0007669"/>
    <property type="project" value="UniProtKB-KW"/>
</dbReference>
<gene>
    <name evidence="15" type="ORF">UFOPK3564_01351</name>
</gene>
<dbReference type="InterPro" id="IPR013839">
    <property type="entry name" value="DNAligase_adenylation"/>
</dbReference>
<dbReference type="SUPFAM" id="SSF56091">
    <property type="entry name" value="DNA ligase/mRNA capping enzyme, catalytic domain"/>
    <property type="match status" value="1"/>
</dbReference>
<dbReference type="AlphaFoldDB" id="A0A6J7GXV1"/>
<evidence type="ECO:0000256" key="11">
    <source>
        <dbReference type="ARBA" id="ARBA00023204"/>
    </source>
</evidence>
<sequence>MVPPPDDAETPVPEEAAARAAELREVVEHHRRRYYEQDDPEIGDDEYDALFGELETLEREHPALALPDSPTRRVGGAPMEKLVKVRHEQPMLSLANARSAEELQGWVDRMASHLAREGITDADFRFVVEPKVDGLAMSLRYEDGLLVRAATRGDGEVGEDVTHNVRTIPDVPLHVKDAPAILEVRGEIYIALEDFRKVNEKRAAAGESTFMNPRNSAAGAIRQLDPKQARQRPLSFWAYGVGVIAATAGDAAEEASEGRDGADGTAASVGEVLGVDGHRATLAWLKERGFPVNEDVSVATTVDDAVTTCLAWGERRDRLAFEIDGVVLKVDDFELQRRLGSVGRDPRWAIAWKFPPRTATTLLKDVIWSVGKFGDLHPYAVLEPVNVSGVTVSQATLHNEEDLDRKDVRPGDRVIVLRAGDVIPQVLSPAPHEAERDDRGEKPVPPTTCPRCGTPTDKPEDSVFTRCPNRGGCPGQQWQLLRHYVGRQAMDIEGLGEKQVAQLLEKGLVTNAADLYDLTREQLLELEGYGEVSADRIIGAIAASKERTFARVLYGVGIEEVGEITGRNLAARFRTIDALLAADPEQLEATPGVGAKMARIIHERLADPAVVSVFERLKAAGLQLEVPESEGGATDATLLEGLTVVLTGSLPTLTREDATQRLLSVGARVTSSVSKKTGAVVAGEAAGSKLEKAERLGIPVLDEEGLTRLLAEGPSVIAPAAGEDEEHPDGEAPDAAADPAGDAGEAPPAG</sequence>
<keyword evidence="8" id="KW-0862">Zinc</keyword>
<proteinExistence type="inferred from homology"/>
<feature type="compositionally biased region" description="Basic and acidic residues" evidence="13">
    <location>
        <begin position="432"/>
        <end position="442"/>
    </location>
</feature>
<reference evidence="15" key="1">
    <citation type="submission" date="2020-05" db="EMBL/GenBank/DDBJ databases">
        <authorList>
            <person name="Chiriac C."/>
            <person name="Salcher M."/>
            <person name="Ghai R."/>
            <person name="Kavagutti S V."/>
        </authorList>
    </citation>
    <scope>NUCLEOTIDE SEQUENCE</scope>
</reference>
<dbReference type="GO" id="GO:0003677">
    <property type="term" value="F:DNA binding"/>
    <property type="evidence" value="ECO:0007669"/>
    <property type="project" value="InterPro"/>
</dbReference>
<dbReference type="Pfam" id="PF14520">
    <property type="entry name" value="HHH_5"/>
    <property type="match status" value="1"/>
</dbReference>
<name>A0A6J7GXV1_9ZZZZ</name>
<dbReference type="InterPro" id="IPR013840">
    <property type="entry name" value="DNAligase_N"/>
</dbReference>
<evidence type="ECO:0000256" key="4">
    <source>
        <dbReference type="ARBA" id="ARBA00022598"/>
    </source>
</evidence>
<dbReference type="NCBIfam" id="TIGR00575">
    <property type="entry name" value="dnlj"/>
    <property type="match status" value="1"/>
</dbReference>
<evidence type="ECO:0000256" key="8">
    <source>
        <dbReference type="ARBA" id="ARBA00022833"/>
    </source>
</evidence>
<evidence type="ECO:0000256" key="3">
    <source>
        <dbReference type="ARBA" id="ARBA00012722"/>
    </source>
</evidence>
<comment type="catalytic activity">
    <reaction evidence="12">
        <text>NAD(+) + (deoxyribonucleotide)n-3'-hydroxyl + 5'-phospho-(deoxyribonucleotide)m = (deoxyribonucleotide)n+m + AMP + beta-nicotinamide D-nucleotide.</text>
        <dbReference type="EC" id="6.5.1.2"/>
    </reaction>
</comment>
<dbReference type="PANTHER" id="PTHR23389">
    <property type="entry name" value="CHROMOSOME TRANSMISSION FIDELITY FACTOR 18"/>
    <property type="match status" value="1"/>
</dbReference>
<feature type="compositionally biased region" description="Low complexity" evidence="13">
    <location>
        <begin position="733"/>
        <end position="750"/>
    </location>
</feature>
<comment type="cofactor">
    <cofactor evidence="1">
        <name>Mg(2+)</name>
        <dbReference type="ChEBI" id="CHEBI:18420"/>
    </cofactor>
</comment>
<dbReference type="Gene3D" id="1.10.287.610">
    <property type="entry name" value="Helix hairpin bin"/>
    <property type="match status" value="1"/>
</dbReference>
<dbReference type="SMART" id="SM00532">
    <property type="entry name" value="LIGANc"/>
    <property type="match status" value="1"/>
</dbReference>
<dbReference type="CDD" id="cd00114">
    <property type="entry name" value="LIGANc"/>
    <property type="match status" value="1"/>
</dbReference>
<dbReference type="EC" id="6.5.1.2" evidence="3"/>